<comment type="caution">
    <text evidence="9">The sequence shown here is derived from an EMBL/GenBank/DDBJ whole genome shotgun (WGS) entry which is preliminary data.</text>
</comment>
<dbReference type="GO" id="GO:0043386">
    <property type="term" value="P:mycotoxin biosynthetic process"/>
    <property type="evidence" value="ECO:0007669"/>
    <property type="project" value="InterPro"/>
</dbReference>
<name>A0AAN6P495_9PEZI</name>
<gene>
    <name evidence="9" type="ORF">C8A01DRAFT_21303</name>
</gene>
<keyword evidence="10" id="KW-1185">Reference proteome</keyword>
<evidence type="ECO:0000256" key="8">
    <source>
        <dbReference type="ARBA" id="ARBA00035112"/>
    </source>
</evidence>
<evidence type="ECO:0000256" key="3">
    <source>
        <dbReference type="ARBA" id="ARBA00022692"/>
    </source>
</evidence>
<dbReference type="AlphaFoldDB" id="A0AAN6P495"/>
<dbReference type="InterPro" id="IPR021765">
    <property type="entry name" value="UstYa-like"/>
</dbReference>
<evidence type="ECO:0000313" key="10">
    <source>
        <dbReference type="Proteomes" id="UP001303115"/>
    </source>
</evidence>
<reference evidence="10" key="1">
    <citation type="journal article" date="2023" name="Mol. Phylogenet. Evol.">
        <title>Genome-scale phylogeny and comparative genomics of the fungal order Sordariales.</title>
        <authorList>
            <person name="Hensen N."/>
            <person name="Bonometti L."/>
            <person name="Westerberg I."/>
            <person name="Brannstrom I.O."/>
            <person name="Guillou S."/>
            <person name="Cros-Aarteil S."/>
            <person name="Calhoun S."/>
            <person name="Haridas S."/>
            <person name="Kuo A."/>
            <person name="Mondo S."/>
            <person name="Pangilinan J."/>
            <person name="Riley R."/>
            <person name="LaButti K."/>
            <person name="Andreopoulos B."/>
            <person name="Lipzen A."/>
            <person name="Chen C."/>
            <person name="Yan M."/>
            <person name="Daum C."/>
            <person name="Ng V."/>
            <person name="Clum A."/>
            <person name="Steindorff A."/>
            <person name="Ohm R.A."/>
            <person name="Martin F."/>
            <person name="Silar P."/>
            <person name="Natvig D.O."/>
            <person name="Lalanne C."/>
            <person name="Gautier V."/>
            <person name="Ament-Velasquez S.L."/>
            <person name="Kruys A."/>
            <person name="Hutchinson M.I."/>
            <person name="Powell A.J."/>
            <person name="Barry K."/>
            <person name="Miller A.N."/>
            <person name="Grigoriev I.V."/>
            <person name="Debuchy R."/>
            <person name="Gladieux P."/>
            <person name="Hiltunen Thoren M."/>
            <person name="Johannesson H."/>
        </authorList>
    </citation>
    <scope>NUCLEOTIDE SEQUENCE [LARGE SCALE GENOMIC DNA]</scope>
    <source>
        <strain evidence="10">CBS 284.82</strain>
    </source>
</reference>
<protein>
    <submittedName>
        <fullName evidence="9">Uncharacterized protein</fullName>
    </submittedName>
</protein>
<comment type="similarity">
    <text evidence="8">Belongs to the ustYa family.</text>
</comment>
<dbReference type="EMBL" id="MU854795">
    <property type="protein sequence ID" value="KAK4031474.1"/>
    <property type="molecule type" value="Genomic_DNA"/>
</dbReference>
<keyword evidence="6" id="KW-0472">Membrane</keyword>
<dbReference type="PANTHER" id="PTHR33365:SF4">
    <property type="entry name" value="CYCLOCHLOROTINE BIOSYNTHESIS PROTEIN O"/>
    <property type="match status" value="1"/>
</dbReference>
<evidence type="ECO:0000256" key="7">
    <source>
        <dbReference type="ARBA" id="ARBA00023180"/>
    </source>
</evidence>
<organism evidence="9 10">
    <name type="scientific">Parachaetomium inaequale</name>
    <dbReference type="NCBI Taxonomy" id="2588326"/>
    <lineage>
        <taxon>Eukaryota</taxon>
        <taxon>Fungi</taxon>
        <taxon>Dikarya</taxon>
        <taxon>Ascomycota</taxon>
        <taxon>Pezizomycotina</taxon>
        <taxon>Sordariomycetes</taxon>
        <taxon>Sordariomycetidae</taxon>
        <taxon>Sordariales</taxon>
        <taxon>Chaetomiaceae</taxon>
        <taxon>Parachaetomium</taxon>
    </lineage>
</organism>
<evidence type="ECO:0000256" key="4">
    <source>
        <dbReference type="ARBA" id="ARBA00022989"/>
    </source>
</evidence>
<comment type="subcellular location">
    <subcellularLocation>
        <location evidence="1">Membrane</location>
        <topology evidence="1">Single-pass membrane protein</topology>
    </subcellularLocation>
</comment>
<comment type="pathway">
    <text evidence="2">Mycotoxin biosynthesis.</text>
</comment>
<dbReference type="Pfam" id="PF11807">
    <property type="entry name" value="UstYa"/>
    <property type="match status" value="1"/>
</dbReference>
<evidence type="ECO:0000256" key="2">
    <source>
        <dbReference type="ARBA" id="ARBA00004685"/>
    </source>
</evidence>
<dbReference type="GO" id="GO:0016020">
    <property type="term" value="C:membrane"/>
    <property type="evidence" value="ECO:0007669"/>
    <property type="project" value="UniProtKB-SubCell"/>
</dbReference>
<keyword evidence="4" id="KW-1133">Transmembrane helix</keyword>
<proteinExistence type="inferred from homology"/>
<sequence>MFNFVKYARLRSLTTPESVGDAEKNIAANSDTDHAPLLQEHVEGGGETIQGTTCPSVALFLSLGSLVISVLFYAVAHHRAVTDLSCQHRMWAYSPEANYLQYETRQYDSDLIPNELFGLPTQERRDAWDWLWKTARFSFPYEKLPSINKSTETREWWALPFPRDNEVIAMSEVMHQVHCVGVLWLFAHRDDRDYRTVLNKTEVFMKIHQRHCGVVLLQMVKCMADVTPVLFQHEENGRLGAWRPRDAPRRCKRFDRIAQWERDNAICPMACTPQVVAHLYPGTSSGMVGG</sequence>
<dbReference type="PANTHER" id="PTHR33365">
    <property type="entry name" value="YALI0B05434P"/>
    <property type="match status" value="1"/>
</dbReference>
<evidence type="ECO:0000313" key="9">
    <source>
        <dbReference type="EMBL" id="KAK4031474.1"/>
    </source>
</evidence>
<evidence type="ECO:0000256" key="5">
    <source>
        <dbReference type="ARBA" id="ARBA00023026"/>
    </source>
</evidence>
<evidence type="ECO:0000256" key="1">
    <source>
        <dbReference type="ARBA" id="ARBA00004167"/>
    </source>
</evidence>
<accession>A0AAN6P495</accession>
<keyword evidence="5" id="KW-0843">Virulence</keyword>
<evidence type="ECO:0000256" key="6">
    <source>
        <dbReference type="ARBA" id="ARBA00023136"/>
    </source>
</evidence>
<keyword evidence="7" id="KW-0325">Glycoprotein</keyword>
<keyword evidence="3" id="KW-0812">Transmembrane</keyword>
<dbReference type="Proteomes" id="UP001303115">
    <property type="component" value="Unassembled WGS sequence"/>
</dbReference>